<reference evidence="2 3" key="1">
    <citation type="submission" date="2024-01" db="EMBL/GenBank/DDBJ databases">
        <title>The genome of the rayed Mediterranean limpet Patella caerulea (Linnaeus, 1758).</title>
        <authorList>
            <person name="Anh-Thu Weber A."/>
            <person name="Halstead-Nussloch G."/>
        </authorList>
    </citation>
    <scope>NUCLEOTIDE SEQUENCE [LARGE SCALE GENOMIC DNA]</scope>
    <source>
        <strain evidence="2">AATW-2023a</strain>
        <tissue evidence="2">Whole specimen</tissue>
    </source>
</reference>
<keyword evidence="1" id="KW-0732">Signal</keyword>
<comment type="caution">
    <text evidence="2">The sequence shown here is derived from an EMBL/GenBank/DDBJ whole genome shotgun (WGS) entry which is preliminary data.</text>
</comment>
<evidence type="ECO:0000256" key="1">
    <source>
        <dbReference type="SAM" id="SignalP"/>
    </source>
</evidence>
<dbReference type="Proteomes" id="UP001347796">
    <property type="component" value="Unassembled WGS sequence"/>
</dbReference>
<feature type="signal peptide" evidence="1">
    <location>
        <begin position="1"/>
        <end position="19"/>
    </location>
</feature>
<organism evidence="2 3">
    <name type="scientific">Patella caerulea</name>
    <name type="common">Rayed Mediterranean limpet</name>
    <dbReference type="NCBI Taxonomy" id="87958"/>
    <lineage>
        <taxon>Eukaryota</taxon>
        <taxon>Metazoa</taxon>
        <taxon>Spiralia</taxon>
        <taxon>Lophotrochozoa</taxon>
        <taxon>Mollusca</taxon>
        <taxon>Gastropoda</taxon>
        <taxon>Patellogastropoda</taxon>
        <taxon>Patelloidea</taxon>
        <taxon>Patellidae</taxon>
        <taxon>Patella</taxon>
    </lineage>
</organism>
<keyword evidence="3" id="KW-1185">Reference proteome</keyword>
<evidence type="ECO:0000313" key="2">
    <source>
        <dbReference type="EMBL" id="KAK6187561.1"/>
    </source>
</evidence>
<protein>
    <submittedName>
        <fullName evidence="2">Uncharacterized protein</fullName>
    </submittedName>
</protein>
<proteinExistence type="predicted"/>
<name>A0AAN8K1Q7_PATCE</name>
<evidence type="ECO:0000313" key="3">
    <source>
        <dbReference type="Proteomes" id="UP001347796"/>
    </source>
</evidence>
<dbReference type="EMBL" id="JAZGQO010000004">
    <property type="protein sequence ID" value="KAK6187561.1"/>
    <property type="molecule type" value="Genomic_DNA"/>
</dbReference>
<accession>A0AAN8K1Q7</accession>
<dbReference type="AlphaFoldDB" id="A0AAN8K1Q7"/>
<gene>
    <name evidence="2" type="ORF">SNE40_005559</name>
</gene>
<sequence>MVSFTVTLVSVLFLGAAIAQPPTQPSQNPAEIIDFLISIVEDDDFNNVTTRGTEEVSRPKRSLGFGGGYGNGAFGNNNAFFGNAGNGHAGYGNAGYGIAGYGNGGFGGYNAGCGVIPAQRVQFVRCFTPGRVVVQRNQIVHNYYRQGNYGQCLNYFRALPCNNVATVANGYVGHITAASGRSYSVNACQSCCGGNPGIVVRCNSRPYNRVVRQFVFQPQVNNVNYNNFNQYNVQDGGYGGCATC</sequence>
<feature type="chain" id="PRO_5042815553" evidence="1">
    <location>
        <begin position="20"/>
        <end position="244"/>
    </location>
</feature>